<evidence type="ECO:0000259" key="2">
    <source>
        <dbReference type="PROSITE" id="PS50888"/>
    </source>
</evidence>
<feature type="region of interest" description="Disordered" evidence="1">
    <location>
        <begin position="233"/>
        <end position="279"/>
    </location>
</feature>
<dbReference type="SUPFAM" id="SSF88633">
    <property type="entry name" value="Positive stranded ssRNA viruses"/>
    <property type="match status" value="1"/>
</dbReference>
<dbReference type="OrthoDB" id="5344169at2759"/>
<keyword evidence="5" id="KW-1185">Reference proteome</keyword>
<accession>J3NP19</accession>
<evidence type="ECO:0000256" key="1">
    <source>
        <dbReference type="SAM" id="MobiDB-lite"/>
    </source>
</evidence>
<reference evidence="4" key="5">
    <citation type="submission" date="2018-04" db="UniProtKB">
        <authorList>
            <consortium name="EnsemblFungi"/>
        </authorList>
    </citation>
    <scope>IDENTIFICATION</scope>
    <source>
        <strain evidence="4">R3-111a-1</strain>
    </source>
</reference>
<name>J3NP19_GAET3</name>
<dbReference type="VEuPathDB" id="FungiDB:GGTG_03025"/>
<reference evidence="3" key="3">
    <citation type="submission" date="2010-09" db="EMBL/GenBank/DDBJ databases">
        <title>Annotation of Gaeumannomyces graminis var. tritici R3-111a-1.</title>
        <authorList>
            <consortium name="The Broad Institute Genome Sequencing Platform"/>
            <person name="Ma L.-J."/>
            <person name="Dead R."/>
            <person name="Young S.K."/>
            <person name="Zeng Q."/>
            <person name="Gargeya S."/>
            <person name="Fitzgerald M."/>
            <person name="Haas B."/>
            <person name="Abouelleil A."/>
            <person name="Alvarado L."/>
            <person name="Arachchi H.M."/>
            <person name="Berlin A."/>
            <person name="Brown A."/>
            <person name="Chapman S.B."/>
            <person name="Chen Z."/>
            <person name="Dunbar C."/>
            <person name="Freedman E."/>
            <person name="Gearin G."/>
            <person name="Gellesch M."/>
            <person name="Goldberg J."/>
            <person name="Griggs A."/>
            <person name="Gujja S."/>
            <person name="Heiman D."/>
            <person name="Howarth C."/>
            <person name="Larson L."/>
            <person name="Lui A."/>
            <person name="MacDonald P.J.P."/>
            <person name="Mehta T."/>
            <person name="Montmayeur A."/>
            <person name="Murphy C."/>
            <person name="Neiman D."/>
            <person name="Pearson M."/>
            <person name="Priest M."/>
            <person name="Roberts A."/>
            <person name="Saif S."/>
            <person name="Shea T."/>
            <person name="Shenoy N."/>
            <person name="Sisk P."/>
            <person name="Stolte C."/>
            <person name="Sykes S."/>
            <person name="Yandava C."/>
            <person name="Wortman J."/>
            <person name="Nusbaum C."/>
            <person name="Birren B."/>
        </authorList>
    </citation>
    <scope>NUCLEOTIDE SEQUENCE</scope>
    <source>
        <strain evidence="3">R3-111a-1</strain>
    </source>
</reference>
<evidence type="ECO:0000313" key="5">
    <source>
        <dbReference type="Proteomes" id="UP000006039"/>
    </source>
</evidence>
<organism evidence="3">
    <name type="scientific">Gaeumannomyces tritici (strain R3-111a-1)</name>
    <name type="common">Wheat and barley take-all root rot fungus</name>
    <name type="synonym">Gaeumannomyces graminis var. tritici</name>
    <dbReference type="NCBI Taxonomy" id="644352"/>
    <lineage>
        <taxon>Eukaryota</taxon>
        <taxon>Fungi</taxon>
        <taxon>Dikarya</taxon>
        <taxon>Ascomycota</taxon>
        <taxon>Pezizomycotina</taxon>
        <taxon>Sordariomycetes</taxon>
        <taxon>Sordariomycetidae</taxon>
        <taxon>Magnaporthales</taxon>
        <taxon>Magnaporthaceae</taxon>
        <taxon>Gaeumannomyces</taxon>
    </lineage>
</organism>
<dbReference type="Proteomes" id="UP000006039">
    <property type="component" value="Unassembled WGS sequence"/>
</dbReference>
<reference evidence="3" key="2">
    <citation type="submission" date="2010-07" db="EMBL/GenBank/DDBJ databases">
        <authorList>
            <consortium name="The Broad Institute Genome Sequencing Platform"/>
            <consortium name="Broad Institute Genome Sequencing Center for Infectious Disease"/>
            <person name="Ma L.-J."/>
            <person name="Dead R."/>
            <person name="Young S."/>
            <person name="Zeng Q."/>
            <person name="Koehrsen M."/>
            <person name="Alvarado L."/>
            <person name="Berlin A."/>
            <person name="Chapman S.B."/>
            <person name="Chen Z."/>
            <person name="Freedman E."/>
            <person name="Gellesch M."/>
            <person name="Goldberg J."/>
            <person name="Griggs A."/>
            <person name="Gujja S."/>
            <person name="Heilman E.R."/>
            <person name="Heiman D."/>
            <person name="Hepburn T."/>
            <person name="Howarth C."/>
            <person name="Jen D."/>
            <person name="Larson L."/>
            <person name="Mehta T."/>
            <person name="Neiman D."/>
            <person name="Pearson M."/>
            <person name="Roberts A."/>
            <person name="Saif S."/>
            <person name="Shea T."/>
            <person name="Shenoy N."/>
            <person name="Sisk P."/>
            <person name="Stolte C."/>
            <person name="Sykes S."/>
            <person name="Walk T."/>
            <person name="White J."/>
            <person name="Yandava C."/>
            <person name="Haas B."/>
            <person name="Nusbaum C."/>
            <person name="Birren B."/>
        </authorList>
    </citation>
    <scope>NUCLEOTIDE SEQUENCE</scope>
    <source>
        <strain evidence="3">R3-111a-1</strain>
    </source>
</reference>
<dbReference type="GeneID" id="20343483"/>
<feature type="compositionally biased region" description="Basic residues" evidence="1">
    <location>
        <begin position="239"/>
        <end position="248"/>
    </location>
</feature>
<dbReference type="GO" id="GO:0046983">
    <property type="term" value="F:protein dimerization activity"/>
    <property type="evidence" value="ECO:0007669"/>
    <property type="project" value="InterPro"/>
</dbReference>
<dbReference type="InterPro" id="IPR011598">
    <property type="entry name" value="bHLH_dom"/>
</dbReference>
<dbReference type="eggNOG" id="ENOG502RMY3">
    <property type="taxonomic scope" value="Eukaryota"/>
</dbReference>
<dbReference type="EnsemblFungi" id="EJT77922">
    <property type="protein sequence ID" value="EJT77922"/>
    <property type="gene ID" value="GGTG_03025"/>
</dbReference>
<dbReference type="HOGENOM" id="CLU_997632_0_0_1"/>
<feature type="region of interest" description="Disordered" evidence="1">
    <location>
        <begin position="152"/>
        <end position="175"/>
    </location>
</feature>
<proteinExistence type="predicted"/>
<dbReference type="Gene3D" id="4.10.280.10">
    <property type="entry name" value="Helix-loop-helix DNA-binding domain"/>
    <property type="match status" value="1"/>
</dbReference>
<dbReference type="Pfam" id="PF00010">
    <property type="entry name" value="HLH"/>
    <property type="match status" value="1"/>
</dbReference>
<dbReference type="InterPro" id="IPR036638">
    <property type="entry name" value="HLH_DNA-bd_sf"/>
</dbReference>
<sequence length="279" mass="30311">MLEIDPSIHQLLAFIQHASELSPLASEAPAAAIYLPGPSEHHQLPYADYQSVRRLSSLITWSRADTAVIIHYLPNSTQNNVPDHGLQYYSWSPHGIPTPQSADDSVEPETASPLAFADRDFDEPRPPAQLPALPERGFITDQAWALEPGAAPPPPVAVESVSKRKAHRVSEKARRDRLTGAIRDLEAQLTVGYSPGQDGLLDEAGQLNALSSKADVVEMATRYIKLLRRDRVAGGAKGGRGKKTKKRFPGPETLQLGLPEEAAVDVELPQSPSMRDDSG</sequence>
<evidence type="ECO:0000313" key="3">
    <source>
        <dbReference type="EMBL" id="EJT77922.1"/>
    </source>
</evidence>
<protein>
    <recommendedName>
        <fullName evidence="2">BHLH domain-containing protein</fullName>
    </recommendedName>
</protein>
<feature type="domain" description="BHLH" evidence="2">
    <location>
        <begin position="162"/>
        <end position="227"/>
    </location>
</feature>
<reference evidence="4" key="4">
    <citation type="journal article" date="2015" name="G3 (Bethesda)">
        <title>Genome sequences of three phytopathogenic species of the Magnaporthaceae family of fungi.</title>
        <authorList>
            <person name="Okagaki L.H."/>
            <person name="Nunes C.C."/>
            <person name="Sailsbery J."/>
            <person name="Clay B."/>
            <person name="Brown D."/>
            <person name="John T."/>
            <person name="Oh Y."/>
            <person name="Young N."/>
            <person name="Fitzgerald M."/>
            <person name="Haas B.J."/>
            <person name="Zeng Q."/>
            <person name="Young S."/>
            <person name="Adiconis X."/>
            <person name="Fan L."/>
            <person name="Levin J.Z."/>
            <person name="Mitchell T.K."/>
            <person name="Okubara P.A."/>
            <person name="Farman M.L."/>
            <person name="Kohn L.M."/>
            <person name="Birren B."/>
            <person name="Ma L.-J."/>
            <person name="Dean R.A."/>
        </authorList>
    </citation>
    <scope>NUCLEOTIDE SEQUENCE</scope>
    <source>
        <strain evidence="4">R3-111a-1</strain>
    </source>
</reference>
<evidence type="ECO:0000313" key="4">
    <source>
        <dbReference type="EnsemblFungi" id="EJT77922"/>
    </source>
</evidence>
<reference evidence="5" key="1">
    <citation type="submission" date="2010-07" db="EMBL/GenBank/DDBJ databases">
        <title>The genome sequence of Gaeumannomyces graminis var. tritici strain R3-111a-1.</title>
        <authorList>
            <consortium name="The Broad Institute Genome Sequencing Platform"/>
            <person name="Ma L.-J."/>
            <person name="Dead R."/>
            <person name="Young S."/>
            <person name="Zeng Q."/>
            <person name="Koehrsen M."/>
            <person name="Alvarado L."/>
            <person name="Berlin A."/>
            <person name="Chapman S.B."/>
            <person name="Chen Z."/>
            <person name="Freedman E."/>
            <person name="Gellesch M."/>
            <person name="Goldberg J."/>
            <person name="Griggs A."/>
            <person name="Gujja S."/>
            <person name="Heilman E.R."/>
            <person name="Heiman D."/>
            <person name="Hepburn T."/>
            <person name="Howarth C."/>
            <person name="Jen D."/>
            <person name="Larson L."/>
            <person name="Mehta T."/>
            <person name="Neiman D."/>
            <person name="Pearson M."/>
            <person name="Roberts A."/>
            <person name="Saif S."/>
            <person name="Shea T."/>
            <person name="Shenoy N."/>
            <person name="Sisk P."/>
            <person name="Stolte C."/>
            <person name="Sykes S."/>
            <person name="Walk T."/>
            <person name="White J."/>
            <person name="Yandava C."/>
            <person name="Haas B."/>
            <person name="Nusbaum C."/>
            <person name="Birren B."/>
        </authorList>
    </citation>
    <scope>NUCLEOTIDE SEQUENCE [LARGE SCALE GENOMIC DNA]</scope>
    <source>
        <strain evidence="5">R3-111a-1</strain>
    </source>
</reference>
<gene>
    <name evidence="4" type="primary">20343483</name>
    <name evidence="3" type="ORF">GGTG_03025</name>
</gene>
<dbReference type="SUPFAM" id="SSF47459">
    <property type="entry name" value="HLH, helix-loop-helix DNA-binding domain"/>
    <property type="match status" value="1"/>
</dbReference>
<dbReference type="RefSeq" id="XP_009219067.1">
    <property type="nucleotide sequence ID" value="XM_009220803.1"/>
</dbReference>
<dbReference type="EMBL" id="GL385396">
    <property type="protein sequence ID" value="EJT77922.1"/>
    <property type="molecule type" value="Genomic_DNA"/>
</dbReference>
<dbReference type="PROSITE" id="PS50888">
    <property type="entry name" value="BHLH"/>
    <property type="match status" value="1"/>
</dbReference>
<dbReference type="AlphaFoldDB" id="J3NP19"/>